<dbReference type="AlphaFoldDB" id="A0A7S3GKD8"/>
<sequence>MAVSGQQVAVECRFATRAEDYLSYDSYRKRSSYLVEHEKVNIVPINREIRVRVLYKWANTEEGTEPNEPSGAVNSKNQLEESNEDRACNLRVRFLDIKNDLFLFSMGDVEVRRGAEVVNPVVEFGQRNELVDLYFPIELRPAEQYFTMRVRKKLNEDGTDASNSFLSNRTDVQRMVNLQIEGSAALKGHTAGALQKGNTYVSYITFTVATDKTFQTHKKQHDENISLAESRVTLERFNILLNAPLGTVFHHLQSKGYFSSFPSVENLKNELRLWRNELSGMQSEVLQLIESIRTTQLKIKSIKGSAKLAKSSEVKGDESLRSLAAFEKSETEKLSDTYNKTLRPWVFEFYYKGKNEKEKGKGRDAMSKFEVVDLLFKSLQGSQAVQTSLSSKLYPVATTSMPFSHAHAIPGMPGLATIPALSGVQGVPGVSCIPGITSMQGVPALSGGAVGKFQTQVSVGQYPHYPVVSNGPFFSRKEDKGDLQPVHSIDMSGGGYQGQRLGSGSLEVGQKRKLDSIDSGSHYWPAVAHAASVTPGSLNMMEVPPAALLFWRMQRDGLGDIAKPQTQQFTGR</sequence>
<organism evidence="1">
    <name type="scientific">Palpitomonas bilix</name>
    <dbReference type="NCBI Taxonomy" id="652834"/>
    <lineage>
        <taxon>Eukaryota</taxon>
        <taxon>Eukaryota incertae sedis</taxon>
    </lineage>
</organism>
<accession>A0A7S3GKD8</accession>
<proteinExistence type="predicted"/>
<reference evidence="1" key="1">
    <citation type="submission" date="2021-01" db="EMBL/GenBank/DDBJ databases">
        <authorList>
            <person name="Corre E."/>
            <person name="Pelletier E."/>
            <person name="Niang G."/>
            <person name="Scheremetjew M."/>
            <person name="Finn R."/>
            <person name="Kale V."/>
            <person name="Holt S."/>
            <person name="Cochrane G."/>
            <person name="Meng A."/>
            <person name="Brown T."/>
            <person name="Cohen L."/>
        </authorList>
    </citation>
    <scope>NUCLEOTIDE SEQUENCE</scope>
    <source>
        <strain evidence="1">NIES-2562</strain>
    </source>
</reference>
<gene>
    <name evidence="1" type="ORF">PBIL07802_LOCUS31540</name>
</gene>
<evidence type="ECO:0000313" key="1">
    <source>
        <dbReference type="EMBL" id="CAE0269187.1"/>
    </source>
</evidence>
<protein>
    <submittedName>
        <fullName evidence="1">Uncharacterized protein</fullName>
    </submittedName>
</protein>
<dbReference type="EMBL" id="HBIB01047932">
    <property type="protein sequence ID" value="CAE0269187.1"/>
    <property type="molecule type" value="Transcribed_RNA"/>
</dbReference>
<name>A0A7S3GKD8_9EUKA</name>